<sequence>MIIINKRLIVSECNSDRKRQGERQANNHSRLKTTVVGKIENTHGTSCSPFVNNNLPIIEEITAPLLQIEITPEDDTITNRTKGSENTMKRVMERKDAISAKETTISQMSAET</sequence>
<gene>
    <name evidence="2" type="ORF">RclHR1_08870007</name>
    <name evidence="1" type="ORF">RclHR1_12730004</name>
</gene>
<protein>
    <submittedName>
        <fullName evidence="1">Uncharacterized protein</fullName>
    </submittedName>
</protein>
<evidence type="ECO:0000313" key="3">
    <source>
        <dbReference type="Proteomes" id="UP000247702"/>
    </source>
</evidence>
<proteinExistence type="predicted"/>
<name>A0A2Z6Q800_9GLOM</name>
<dbReference type="EMBL" id="BEXD01004300">
    <property type="protein sequence ID" value="GBC09442.1"/>
    <property type="molecule type" value="Genomic_DNA"/>
</dbReference>
<dbReference type="EMBL" id="BEXD01000306">
    <property type="protein sequence ID" value="GBB86307.1"/>
    <property type="molecule type" value="Genomic_DNA"/>
</dbReference>
<keyword evidence="3" id="KW-1185">Reference proteome</keyword>
<accession>A0A2Z6Q800</accession>
<comment type="caution">
    <text evidence="1">The sequence shown here is derived from an EMBL/GenBank/DDBJ whole genome shotgun (WGS) entry which is preliminary data.</text>
</comment>
<reference evidence="1 3" key="1">
    <citation type="submission" date="2017-11" db="EMBL/GenBank/DDBJ databases">
        <title>The genome of Rhizophagus clarus HR1 reveals common genetic basis of auxotrophy among arbuscular mycorrhizal fungi.</title>
        <authorList>
            <person name="Kobayashi Y."/>
        </authorList>
    </citation>
    <scope>NUCLEOTIDE SEQUENCE [LARGE SCALE GENOMIC DNA]</scope>
    <source>
        <strain evidence="1 3">HR1</strain>
    </source>
</reference>
<dbReference type="AlphaFoldDB" id="A0A2Z6Q800"/>
<evidence type="ECO:0000313" key="2">
    <source>
        <dbReference type="EMBL" id="GBC09442.1"/>
    </source>
</evidence>
<organism evidence="1 3">
    <name type="scientific">Rhizophagus clarus</name>
    <dbReference type="NCBI Taxonomy" id="94130"/>
    <lineage>
        <taxon>Eukaryota</taxon>
        <taxon>Fungi</taxon>
        <taxon>Fungi incertae sedis</taxon>
        <taxon>Mucoromycota</taxon>
        <taxon>Glomeromycotina</taxon>
        <taxon>Glomeromycetes</taxon>
        <taxon>Glomerales</taxon>
        <taxon>Glomeraceae</taxon>
        <taxon>Rhizophagus</taxon>
    </lineage>
</organism>
<evidence type="ECO:0000313" key="1">
    <source>
        <dbReference type="EMBL" id="GBB86307.1"/>
    </source>
</evidence>
<dbReference type="Proteomes" id="UP000247702">
    <property type="component" value="Unassembled WGS sequence"/>
</dbReference>